<dbReference type="KEGG" id="tet:TTHERM_000494109"/>
<dbReference type="SUPFAM" id="SSF144122">
    <property type="entry name" value="Tim10-like"/>
    <property type="match status" value="1"/>
</dbReference>
<comment type="domain">
    <text evidence="1">The twin CX3C motif contains 4 conserved Cys residues that form 2 disulfide bonds in the mitochondrial intermembrane space.</text>
</comment>
<comment type="similarity">
    <text evidence="1">Belongs to the small Tim family.</text>
</comment>
<evidence type="ECO:0000313" key="3">
    <source>
        <dbReference type="EMBL" id="EWS72390.1"/>
    </source>
</evidence>
<keyword evidence="1" id="KW-1015">Disulfide bond</keyword>
<comment type="subunit">
    <text evidence="1">Heterohexamer.</text>
</comment>
<keyword evidence="1" id="KW-0999">Mitochondrion inner membrane</keyword>
<dbReference type="InParanoid" id="W7WZV9"/>
<reference evidence="4" key="1">
    <citation type="journal article" date="2006" name="PLoS Biol.">
        <title>Macronuclear genome sequence of the ciliate Tetrahymena thermophila, a model eukaryote.</title>
        <authorList>
            <person name="Eisen J.A."/>
            <person name="Coyne R.S."/>
            <person name="Wu M."/>
            <person name="Wu D."/>
            <person name="Thiagarajan M."/>
            <person name="Wortman J.R."/>
            <person name="Badger J.H."/>
            <person name="Ren Q."/>
            <person name="Amedeo P."/>
            <person name="Jones K.M."/>
            <person name="Tallon L.J."/>
            <person name="Delcher A.L."/>
            <person name="Salzberg S.L."/>
            <person name="Silva J.C."/>
            <person name="Haas B.J."/>
            <person name="Majoros W.H."/>
            <person name="Farzad M."/>
            <person name="Carlton J.M."/>
            <person name="Smith R.K. Jr."/>
            <person name="Garg J."/>
            <person name="Pearlman R.E."/>
            <person name="Karrer K.M."/>
            <person name="Sun L."/>
            <person name="Manning G."/>
            <person name="Elde N.C."/>
            <person name="Turkewitz A.P."/>
            <person name="Asai D.J."/>
            <person name="Wilkes D.E."/>
            <person name="Wang Y."/>
            <person name="Cai H."/>
            <person name="Collins K."/>
            <person name="Stewart B.A."/>
            <person name="Lee S.R."/>
            <person name="Wilamowska K."/>
            <person name="Weinberg Z."/>
            <person name="Ruzzo W.L."/>
            <person name="Wloga D."/>
            <person name="Gaertig J."/>
            <person name="Frankel J."/>
            <person name="Tsao C.-C."/>
            <person name="Gorovsky M.A."/>
            <person name="Keeling P.J."/>
            <person name="Waller R.F."/>
            <person name="Patron N.J."/>
            <person name="Cherry J.M."/>
            <person name="Stover N.A."/>
            <person name="Krieger C.J."/>
            <person name="del Toro C."/>
            <person name="Ryder H.F."/>
            <person name="Williamson S.C."/>
            <person name="Barbeau R.A."/>
            <person name="Hamilton E.P."/>
            <person name="Orias E."/>
        </authorList>
    </citation>
    <scope>NUCLEOTIDE SEQUENCE [LARGE SCALE GENOMIC DNA]</scope>
    <source>
        <strain evidence="4">SB210</strain>
    </source>
</reference>
<dbReference type="GeneID" id="24439267"/>
<dbReference type="RefSeq" id="XP_012655074.1">
    <property type="nucleotide sequence ID" value="XM_012799620.1"/>
</dbReference>
<dbReference type="GO" id="GO:0015031">
    <property type="term" value="P:protein transport"/>
    <property type="evidence" value="ECO:0007669"/>
    <property type="project" value="UniProtKB-KW"/>
</dbReference>
<name>W7WZV9_TETTS</name>
<dbReference type="Proteomes" id="UP000009168">
    <property type="component" value="Unassembled WGS sequence"/>
</dbReference>
<evidence type="ECO:0000256" key="1">
    <source>
        <dbReference type="RuleBase" id="RU367043"/>
    </source>
</evidence>
<keyword evidence="1" id="KW-0811">Translocation</keyword>
<keyword evidence="1" id="KW-0472">Membrane</keyword>
<dbReference type="AlphaFoldDB" id="W7WZV9"/>
<accession>W7WZV9</accession>
<comment type="function">
    <text evidence="1">Mitochondrial intermembrane chaperone that participates in the import and insertion of some multi-pass transmembrane proteins into the mitochondrial inner membrane. Also required for the transfer of beta-barrel precursors from the TOM complex to the sorting and assembly machinery (SAM complex) of the outer membrane. Acts as a chaperone-like protein that protects the hydrophobic precursors from aggregation and guide them through the mitochondrial intermembrane space.</text>
</comment>
<evidence type="ECO:0000259" key="2">
    <source>
        <dbReference type="Pfam" id="PF02953"/>
    </source>
</evidence>
<keyword evidence="1" id="KW-0143">Chaperone</keyword>
<dbReference type="GO" id="GO:0005743">
    <property type="term" value="C:mitochondrial inner membrane"/>
    <property type="evidence" value="ECO:0007669"/>
    <property type="project" value="UniProtKB-SubCell"/>
</dbReference>
<evidence type="ECO:0000313" key="4">
    <source>
        <dbReference type="Proteomes" id="UP000009168"/>
    </source>
</evidence>
<proteinExistence type="inferred from homology"/>
<organism evidence="3 4">
    <name type="scientific">Tetrahymena thermophila (strain SB210)</name>
    <dbReference type="NCBI Taxonomy" id="312017"/>
    <lineage>
        <taxon>Eukaryota</taxon>
        <taxon>Sar</taxon>
        <taxon>Alveolata</taxon>
        <taxon>Ciliophora</taxon>
        <taxon>Intramacronucleata</taxon>
        <taxon>Oligohymenophorea</taxon>
        <taxon>Hymenostomatida</taxon>
        <taxon>Tetrahymenina</taxon>
        <taxon>Tetrahymenidae</taxon>
        <taxon>Tetrahymena</taxon>
    </lineage>
</organism>
<sequence>MSTEKEWKEKIEQFYDDTISLNTYKEMFYLKKDTFGEFESVNSQFDHDKIVCMAYAIKDISKQCFKQCINVHLNDYPKQEQQCIRQCIESQIKGIHLIIKKFERYQSKRIQEMYKQENQNQ</sequence>
<keyword evidence="1" id="KW-0653">Protein transport</keyword>
<feature type="domain" description="Tim10-like" evidence="2">
    <location>
        <begin position="57"/>
        <end position="103"/>
    </location>
</feature>
<dbReference type="Gene3D" id="1.10.287.810">
    <property type="entry name" value="Mitochondrial import inner membrane translocase subunit tim13 like domains"/>
    <property type="match status" value="1"/>
</dbReference>
<comment type="subcellular location">
    <subcellularLocation>
        <location evidence="1">Mitochondrion inner membrane</location>
        <topology evidence="1">Peripheral membrane protein</topology>
        <orientation evidence="1">Intermembrane side</orientation>
    </subcellularLocation>
</comment>
<dbReference type="Pfam" id="PF02953">
    <property type="entry name" value="zf-Tim10_DDP"/>
    <property type="match status" value="1"/>
</dbReference>
<keyword evidence="1" id="KW-0496">Mitochondrion</keyword>
<keyword evidence="1" id="KW-0813">Transport</keyword>
<gene>
    <name evidence="3" type="ORF">TTHERM_000494109</name>
</gene>
<keyword evidence="4" id="KW-1185">Reference proteome</keyword>
<dbReference type="InterPro" id="IPR004217">
    <property type="entry name" value="Tim10-like"/>
</dbReference>
<protein>
    <recommendedName>
        <fullName evidence="1">Mitochondrial import inner membrane translocase subunit</fullName>
    </recommendedName>
</protein>
<dbReference type="EMBL" id="GG662512">
    <property type="protein sequence ID" value="EWS72390.1"/>
    <property type="molecule type" value="Genomic_DNA"/>
</dbReference>
<dbReference type="InterPro" id="IPR035427">
    <property type="entry name" value="Tim10-like_dom_sf"/>
</dbReference>